<reference evidence="2" key="1">
    <citation type="submission" date="2022-10" db="EMBL/GenBank/DDBJ databases">
        <title>Chitinophaga sp. nov., isolated from soil.</title>
        <authorList>
            <person name="Jeon C.O."/>
        </authorList>
    </citation>
    <scope>NUCLEOTIDE SEQUENCE</scope>
    <source>
        <strain evidence="2">R8</strain>
    </source>
</reference>
<sequence>MQNTQQQCTKCVMDTTDPDIRFDAQGVCNYCLEAAIVLPKMKFTAEQEQENLAKIKQMVHSDANKYDCVIGLSGGVDSSYVALLAHKLGLKALCVHFDNGWNSEIAVSNIKKIVQKCNYDLATYVIDWPEFKDLQRSFFKAGVVDIEMLTDHAIMATMFQLRKKYKLKYILSGSNYVTEHGMPLKWIWRKQDLTNIRDIQSKFGTKKIKNFPTMNSVKFQLSKLFGLGGTYIEILNGVNYSKVDAMEALKREFGWEYYGGKHYESVFTKFYQAYILPTKFKFDKRKVHLSAQIRNGEITRDEALQELAKDIYDPIQLKNDRQYVLKKLGFSEEEFGAMMAAPPKQHLDYASDEWIFNIWRKLKGKKNA</sequence>
<dbReference type="NCBIfam" id="TIGR03573">
    <property type="entry name" value="WbuX"/>
    <property type="match status" value="1"/>
</dbReference>
<dbReference type="SUPFAM" id="SSF52402">
    <property type="entry name" value="Adenine nucleotide alpha hydrolases-like"/>
    <property type="match status" value="1"/>
</dbReference>
<evidence type="ECO:0000256" key="1">
    <source>
        <dbReference type="ARBA" id="ARBA00022785"/>
    </source>
</evidence>
<dbReference type="Proteomes" id="UP001162741">
    <property type="component" value="Chromosome"/>
</dbReference>
<name>A0ABY6IYG5_9BACT</name>
<protein>
    <submittedName>
        <fullName evidence="2">N-acetyl sugar amidotransferase</fullName>
    </submittedName>
</protein>
<proteinExistence type="predicted"/>
<keyword evidence="3" id="KW-1185">Reference proteome</keyword>
<dbReference type="InterPro" id="IPR018317">
    <property type="entry name" value="QueC"/>
</dbReference>
<keyword evidence="1" id="KW-0671">Queuosine biosynthesis</keyword>
<organism evidence="2 3">
    <name type="scientific">Chitinophaga horti</name>
    <dbReference type="NCBI Taxonomy" id="2920382"/>
    <lineage>
        <taxon>Bacteria</taxon>
        <taxon>Pseudomonadati</taxon>
        <taxon>Bacteroidota</taxon>
        <taxon>Chitinophagia</taxon>
        <taxon>Chitinophagales</taxon>
        <taxon>Chitinophagaceae</taxon>
        <taxon>Chitinophaga</taxon>
    </lineage>
</organism>
<evidence type="ECO:0000313" key="3">
    <source>
        <dbReference type="Proteomes" id="UP001162741"/>
    </source>
</evidence>
<evidence type="ECO:0000313" key="2">
    <source>
        <dbReference type="EMBL" id="UYQ92423.1"/>
    </source>
</evidence>
<gene>
    <name evidence="2" type="ORF">MKQ68_20275</name>
</gene>
<dbReference type="InterPro" id="IPR014729">
    <property type="entry name" value="Rossmann-like_a/b/a_fold"/>
</dbReference>
<accession>A0ABY6IYG5</accession>
<dbReference type="Pfam" id="PF06508">
    <property type="entry name" value="QueC"/>
    <property type="match status" value="1"/>
</dbReference>
<dbReference type="RefSeq" id="WP_264280690.1">
    <property type="nucleotide sequence ID" value="NZ_CP107006.1"/>
</dbReference>
<dbReference type="InterPro" id="IPR020022">
    <property type="entry name" value="N-acetyl_sugar_amidoTrfase"/>
</dbReference>
<dbReference type="EMBL" id="CP107006">
    <property type="protein sequence ID" value="UYQ92423.1"/>
    <property type="molecule type" value="Genomic_DNA"/>
</dbReference>
<dbReference type="Gene3D" id="3.40.50.620">
    <property type="entry name" value="HUPs"/>
    <property type="match status" value="1"/>
</dbReference>